<protein>
    <submittedName>
        <fullName evidence="2">Uncharacterized protein</fullName>
    </submittedName>
</protein>
<evidence type="ECO:0000313" key="2">
    <source>
        <dbReference type="EMBL" id="GLD72409.1"/>
    </source>
</evidence>
<dbReference type="Proteomes" id="UP001279410">
    <property type="component" value="Unassembled WGS sequence"/>
</dbReference>
<evidence type="ECO:0000313" key="3">
    <source>
        <dbReference type="Proteomes" id="UP001279410"/>
    </source>
</evidence>
<dbReference type="EMBL" id="BRZM01001022">
    <property type="protein sequence ID" value="GLD72409.1"/>
    <property type="molecule type" value="Genomic_DNA"/>
</dbReference>
<accession>A0AAD3NJR9</accession>
<evidence type="ECO:0000256" key="1">
    <source>
        <dbReference type="SAM" id="MobiDB-lite"/>
    </source>
</evidence>
<organism evidence="2 3">
    <name type="scientific">Lates japonicus</name>
    <name type="common">Japanese lates</name>
    <dbReference type="NCBI Taxonomy" id="270547"/>
    <lineage>
        <taxon>Eukaryota</taxon>
        <taxon>Metazoa</taxon>
        <taxon>Chordata</taxon>
        <taxon>Craniata</taxon>
        <taxon>Vertebrata</taxon>
        <taxon>Euteleostomi</taxon>
        <taxon>Actinopterygii</taxon>
        <taxon>Neopterygii</taxon>
        <taxon>Teleostei</taxon>
        <taxon>Neoteleostei</taxon>
        <taxon>Acanthomorphata</taxon>
        <taxon>Carangaria</taxon>
        <taxon>Carangaria incertae sedis</taxon>
        <taxon>Centropomidae</taxon>
        <taxon>Lates</taxon>
    </lineage>
</organism>
<sequence length="169" mass="19385">MICCCVLTLIDPPERLTHLLFFFCSSLERCFLWISSLLQTPSTPPSLPPSQVTASSDVQEVRISRSKRRRSSDRDQQNQVQDPDQRRWTSEDQQAVLIHGLSVERYRVVYSSVLKSSVLTALSSANNSDYVSQVLELKQRLWLELSRPQLVETVTEDGRVEVKEIFDLT</sequence>
<gene>
    <name evidence="2" type="ORF">AKAME5_002373400</name>
</gene>
<keyword evidence="3" id="KW-1185">Reference proteome</keyword>
<dbReference type="AlphaFoldDB" id="A0AAD3NJR9"/>
<name>A0AAD3NJR9_LATJO</name>
<reference evidence="2" key="1">
    <citation type="submission" date="2022-08" db="EMBL/GenBank/DDBJ databases">
        <title>Genome sequencing of akame (Lates japonicus).</title>
        <authorList>
            <person name="Hashiguchi Y."/>
            <person name="Takahashi H."/>
        </authorList>
    </citation>
    <scope>NUCLEOTIDE SEQUENCE</scope>
    <source>
        <strain evidence="2">Kochi</strain>
    </source>
</reference>
<feature type="region of interest" description="Disordered" evidence="1">
    <location>
        <begin position="45"/>
        <end position="87"/>
    </location>
</feature>
<comment type="caution">
    <text evidence="2">The sequence shown here is derived from an EMBL/GenBank/DDBJ whole genome shotgun (WGS) entry which is preliminary data.</text>
</comment>
<proteinExistence type="predicted"/>